<keyword evidence="2" id="KW-1185">Reference proteome</keyword>
<gene>
    <name evidence="1" type="ORF">F5148DRAFT_1286458</name>
</gene>
<proteinExistence type="predicted"/>
<comment type="caution">
    <text evidence="1">The sequence shown here is derived from an EMBL/GenBank/DDBJ whole genome shotgun (WGS) entry which is preliminary data.</text>
</comment>
<organism evidence="1 2">
    <name type="scientific">Russula earlei</name>
    <dbReference type="NCBI Taxonomy" id="71964"/>
    <lineage>
        <taxon>Eukaryota</taxon>
        <taxon>Fungi</taxon>
        <taxon>Dikarya</taxon>
        <taxon>Basidiomycota</taxon>
        <taxon>Agaricomycotina</taxon>
        <taxon>Agaricomycetes</taxon>
        <taxon>Russulales</taxon>
        <taxon>Russulaceae</taxon>
        <taxon>Russula</taxon>
    </lineage>
</organism>
<name>A0ACC0U4J7_9AGAM</name>
<sequence>MTNWKDPLLQLAECLALIKLVHVLAGLYIWEFILNLDFEISVLMGKRKFARTLPLYVGCRWCTLAAIIIQLVGINMSTQIDCKALVIFAFIFAYLSFLFAAGLVILRIYALWERSMTVLLLSSALWIANTVAFIYNAVVARGRRVGEFCEVDHLVETRVAILSTFTTDLVLLALMLSGVLRWKEGRQKGGIWWVLYKQGLLWVLVFTLADIPPVILIILNLNGASHEPGTFVGWNVIGKTLTKRPTSTPQMFMVPGMIVMSIGALRMHRGLVNSPALNSTLSAEAAGGKGPSTMTEIRFGSSSPPNSREEGVHVA</sequence>
<evidence type="ECO:0000313" key="1">
    <source>
        <dbReference type="EMBL" id="KAI9462185.1"/>
    </source>
</evidence>
<dbReference type="Proteomes" id="UP001207468">
    <property type="component" value="Unassembled WGS sequence"/>
</dbReference>
<accession>A0ACC0U4J7</accession>
<protein>
    <submittedName>
        <fullName evidence="1">Uncharacterized protein</fullName>
    </submittedName>
</protein>
<evidence type="ECO:0000313" key="2">
    <source>
        <dbReference type="Proteomes" id="UP001207468"/>
    </source>
</evidence>
<dbReference type="EMBL" id="JAGFNK010000169">
    <property type="protein sequence ID" value="KAI9462185.1"/>
    <property type="molecule type" value="Genomic_DNA"/>
</dbReference>
<reference evidence="1" key="1">
    <citation type="submission" date="2021-03" db="EMBL/GenBank/DDBJ databases">
        <title>Evolutionary priming and transition to the ectomycorrhizal habit in an iconic lineage of mushroom-forming fungi: is preadaptation a requirement?</title>
        <authorList>
            <consortium name="DOE Joint Genome Institute"/>
            <person name="Looney B.P."/>
            <person name="Miyauchi S."/>
            <person name="Morin E."/>
            <person name="Drula E."/>
            <person name="Courty P.E."/>
            <person name="Chicoki N."/>
            <person name="Fauchery L."/>
            <person name="Kohler A."/>
            <person name="Kuo A."/>
            <person name="LaButti K."/>
            <person name="Pangilinan J."/>
            <person name="Lipzen A."/>
            <person name="Riley R."/>
            <person name="Andreopoulos W."/>
            <person name="He G."/>
            <person name="Johnson J."/>
            <person name="Barry K.W."/>
            <person name="Grigoriev I.V."/>
            <person name="Nagy L."/>
            <person name="Hibbett D."/>
            <person name="Henrissat B."/>
            <person name="Matheny P.B."/>
            <person name="Labbe J."/>
            <person name="Martin A.F."/>
        </authorList>
    </citation>
    <scope>NUCLEOTIDE SEQUENCE</scope>
    <source>
        <strain evidence="1">BPL698</strain>
    </source>
</reference>